<evidence type="ECO:0000256" key="2">
    <source>
        <dbReference type="ARBA" id="ARBA00022448"/>
    </source>
</evidence>
<dbReference type="PROSITE" id="PS50928">
    <property type="entry name" value="ABC_TM1"/>
    <property type="match status" value="1"/>
</dbReference>
<evidence type="ECO:0000256" key="7">
    <source>
        <dbReference type="RuleBase" id="RU363032"/>
    </source>
</evidence>
<organism evidence="9">
    <name type="scientific">Microvirga ossetica</name>
    <dbReference type="NCBI Taxonomy" id="1882682"/>
    <lineage>
        <taxon>Bacteria</taxon>
        <taxon>Pseudomonadati</taxon>
        <taxon>Pseudomonadota</taxon>
        <taxon>Alphaproteobacteria</taxon>
        <taxon>Hyphomicrobiales</taxon>
        <taxon>Methylobacteriaceae</taxon>
        <taxon>Microvirga</taxon>
    </lineage>
</organism>
<keyword evidence="3" id="KW-1003">Cell membrane</keyword>
<dbReference type="PANTHER" id="PTHR30193">
    <property type="entry name" value="ABC TRANSPORTER PERMEASE PROTEIN"/>
    <property type="match status" value="1"/>
</dbReference>
<dbReference type="OrthoDB" id="7939379at2"/>
<dbReference type="InterPro" id="IPR035906">
    <property type="entry name" value="MetI-like_sf"/>
</dbReference>
<keyword evidence="2 7" id="KW-0813">Transport</keyword>
<comment type="subcellular location">
    <subcellularLocation>
        <location evidence="1 7">Cell membrane</location>
        <topology evidence="1 7">Multi-pass membrane protein</topology>
    </subcellularLocation>
</comment>
<dbReference type="Pfam" id="PF00528">
    <property type="entry name" value="BPD_transp_1"/>
    <property type="match status" value="1"/>
</dbReference>
<reference evidence="9" key="1">
    <citation type="submission" date="2016-07" db="EMBL/GenBank/DDBJ databases">
        <title>Microvirga ossetica sp. nov. a new species of rhizobia isolated from root nodules of the legume species Vicia alpestris Steven originated from North Ossetia region in the Caucasus.</title>
        <authorList>
            <person name="Safronova V.I."/>
            <person name="Kuznetsova I.G."/>
            <person name="Sazanova A.L."/>
            <person name="Belimov A."/>
            <person name="Andronov E."/>
            <person name="Osledkin Y.S."/>
            <person name="Onishchuk O.P."/>
            <person name="Kurchak O.N."/>
            <person name="Shaposhnikov A.I."/>
            <person name="Willems A."/>
            <person name="Tikhonovich I.A."/>
        </authorList>
    </citation>
    <scope>NUCLEOTIDE SEQUENCE [LARGE SCALE GENOMIC DNA]</scope>
    <source>
        <strain evidence="9">V5/3M</strain>
        <plasmid evidence="9">unnamed2</plasmid>
    </source>
</reference>
<accession>A0A1B2EWL6</accession>
<proteinExistence type="inferred from homology"/>
<comment type="similarity">
    <text evidence="7">Belongs to the binding-protein-dependent transport system permease family.</text>
</comment>
<feature type="transmembrane region" description="Helical" evidence="7">
    <location>
        <begin position="126"/>
        <end position="145"/>
    </location>
</feature>
<dbReference type="EMBL" id="CP016619">
    <property type="protein sequence ID" value="ANY84358.1"/>
    <property type="molecule type" value="Genomic_DNA"/>
</dbReference>
<dbReference type="KEGG" id="moc:BB934_39790"/>
<evidence type="ECO:0000256" key="1">
    <source>
        <dbReference type="ARBA" id="ARBA00004651"/>
    </source>
</evidence>
<gene>
    <name evidence="9" type="ORF">BB934_39790</name>
</gene>
<keyword evidence="9" id="KW-0614">Plasmid</keyword>
<evidence type="ECO:0000313" key="9">
    <source>
        <dbReference type="EMBL" id="ANY84358.1"/>
    </source>
</evidence>
<dbReference type="SUPFAM" id="SSF161098">
    <property type="entry name" value="MetI-like"/>
    <property type="match status" value="1"/>
</dbReference>
<keyword evidence="4 7" id="KW-0812">Transmembrane</keyword>
<dbReference type="AlphaFoldDB" id="A0A1B2EWL6"/>
<protein>
    <recommendedName>
        <fullName evidence="8">ABC transmembrane type-1 domain-containing protein</fullName>
    </recommendedName>
</protein>
<dbReference type="GO" id="GO:0005886">
    <property type="term" value="C:plasma membrane"/>
    <property type="evidence" value="ECO:0007669"/>
    <property type="project" value="UniProtKB-SubCell"/>
</dbReference>
<sequence length="310" mass="34468">MSSSATINRSSAFSPPRVSQRTWEHATLYVFLAPFAVLTALFGIWPIAESIRVAFTDSYTALGDSPVYVGLDNFRAVLAESAFHSSLWRTLAYTFLSVILNVSMAIGLAILLAHPRLSRGRTFFKLAIFLPVITPDVASFIVWKWMFNQNFGVVNQALLALGLPPFAGITQPGSAFVTLVLVEAWHHVGLYTLIFLTNLQLLDTSLDESAQLDGAGRWQRFFHVTLPQLRPAITINTVYALIEFLKTFTVIFVITKGGPNFSTNFVSYYAYSKFNSAQYGEATAIATILFVIVFALVAASYWYMEKGDQR</sequence>
<keyword evidence="6 7" id="KW-0472">Membrane</keyword>
<evidence type="ECO:0000259" key="8">
    <source>
        <dbReference type="PROSITE" id="PS50928"/>
    </source>
</evidence>
<dbReference type="CDD" id="cd06261">
    <property type="entry name" value="TM_PBP2"/>
    <property type="match status" value="1"/>
</dbReference>
<dbReference type="GO" id="GO:0055085">
    <property type="term" value="P:transmembrane transport"/>
    <property type="evidence" value="ECO:0007669"/>
    <property type="project" value="InterPro"/>
</dbReference>
<feature type="domain" description="ABC transmembrane type-1" evidence="8">
    <location>
        <begin position="87"/>
        <end position="300"/>
    </location>
</feature>
<feature type="transmembrane region" description="Helical" evidence="7">
    <location>
        <begin position="26"/>
        <end position="48"/>
    </location>
</feature>
<evidence type="ECO:0000256" key="3">
    <source>
        <dbReference type="ARBA" id="ARBA00022475"/>
    </source>
</evidence>
<geneLocation type="plasmid" evidence="9">
    <name>unnamed2</name>
</geneLocation>
<feature type="transmembrane region" description="Helical" evidence="7">
    <location>
        <begin position="91"/>
        <end position="114"/>
    </location>
</feature>
<evidence type="ECO:0000256" key="6">
    <source>
        <dbReference type="ARBA" id="ARBA00023136"/>
    </source>
</evidence>
<feature type="transmembrane region" description="Helical" evidence="7">
    <location>
        <begin position="282"/>
        <end position="304"/>
    </location>
</feature>
<dbReference type="InterPro" id="IPR000515">
    <property type="entry name" value="MetI-like"/>
</dbReference>
<dbReference type="RefSeq" id="WP_099515260.1">
    <property type="nucleotide sequence ID" value="NZ_CP016619.1"/>
</dbReference>
<dbReference type="PANTHER" id="PTHR30193:SF37">
    <property type="entry name" value="INNER MEMBRANE ABC TRANSPORTER PERMEASE PROTEIN YCJO"/>
    <property type="match status" value="1"/>
</dbReference>
<dbReference type="InterPro" id="IPR051393">
    <property type="entry name" value="ABC_transporter_permease"/>
</dbReference>
<evidence type="ECO:0000256" key="4">
    <source>
        <dbReference type="ARBA" id="ARBA00022692"/>
    </source>
</evidence>
<dbReference type="Gene3D" id="1.10.3720.10">
    <property type="entry name" value="MetI-like"/>
    <property type="match status" value="1"/>
</dbReference>
<name>A0A1B2EWL6_9HYPH</name>
<keyword evidence="5 7" id="KW-1133">Transmembrane helix</keyword>
<evidence type="ECO:0000256" key="5">
    <source>
        <dbReference type="ARBA" id="ARBA00022989"/>
    </source>
</evidence>